<dbReference type="InterPro" id="IPR036875">
    <property type="entry name" value="Znf_CCHC_sf"/>
</dbReference>
<evidence type="ECO:0000256" key="3">
    <source>
        <dbReference type="SAM" id="Coils"/>
    </source>
</evidence>
<feature type="compositionally biased region" description="Acidic residues" evidence="4">
    <location>
        <begin position="193"/>
        <end position="205"/>
    </location>
</feature>
<dbReference type="GO" id="GO:0004190">
    <property type="term" value="F:aspartic-type endopeptidase activity"/>
    <property type="evidence" value="ECO:0007669"/>
    <property type="project" value="UniProtKB-KW"/>
</dbReference>
<dbReference type="PANTHER" id="PTHR11439:SF483">
    <property type="entry name" value="PEPTIDE SYNTHASE GLIP-LIKE, PUTATIVE (AFU_ORTHOLOGUE AFUA_3G12920)-RELATED"/>
    <property type="match status" value="1"/>
</dbReference>
<keyword evidence="2" id="KW-0863">Zinc-finger</keyword>
<name>A0AAQ3SFR6_PASNO</name>
<dbReference type="SUPFAM" id="SSF57756">
    <property type="entry name" value="Retrovirus zinc finger-like domains"/>
    <property type="match status" value="1"/>
</dbReference>
<evidence type="ECO:0000259" key="5">
    <source>
        <dbReference type="PROSITE" id="PS50158"/>
    </source>
</evidence>
<dbReference type="GO" id="GO:0003676">
    <property type="term" value="F:nucleic acid binding"/>
    <property type="evidence" value="ECO:0007669"/>
    <property type="project" value="InterPro"/>
</dbReference>
<feature type="region of interest" description="Disordered" evidence="4">
    <location>
        <begin position="1918"/>
        <end position="1956"/>
    </location>
</feature>
<evidence type="ECO:0000313" key="8">
    <source>
        <dbReference type="Proteomes" id="UP001341281"/>
    </source>
</evidence>
<dbReference type="Pfam" id="PF14223">
    <property type="entry name" value="Retrotran_gag_2"/>
    <property type="match status" value="1"/>
</dbReference>
<dbReference type="InterPro" id="IPR054722">
    <property type="entry name" value="PolX-like_BBD"/>
</dbReference>
<dbReference type="GO" id="GO:0008270">
    <property type="term" value="F:zinc ion binding"/>
    <property type="evidence" value="ECO:0007669"/>
    <property type="project" value="UniProtKB-KW"/>
</dbReference>
<dbReference type="Pfam" id="PF13976">
    <property type="entry name" value="gag_pre-integrs"/>
    <property type="match status" value="1"/>
</dbReference>
<feature type="compositionally biased region" description="Basic and acidic residues" evidence="4">
    <location>
        <begin position="527"/>
        <end position="549"/>
    </location>
</feature>
<feature type="region of interest" description="Disordered" evidence="4">
    <location>
        <begin position="1131"/>
        <end position="1182"/>
    </location>
</feature>
<gene>
    <name evidence="7" type="ORF">U9M48_005890</name>
</gene>
<dbReference type="Pfam" id="PF00665">
    <property type="entry name" value="rve"/>
    <property type="match status" value="1"/>
</dbReference>
<keyword evidence="2" id="KW-0862">Zinc</keyword>
<dbReference type="Pfam" id="PF25597">
    <property type="entry name" value="SH3_retrovirus"/>
    <property type="match status" value="1"/>
</dbReference>
<keyword evidence="2" id="KW-0479">Metal-binding</keyword>
<dbReference type="InterPro" id="IPR012337">
    <property type="entry name" value="RNaseH-like_sf"/>
</dbReference>
<dbReference type="GO" id="GO:0015074">
    <property type="term" value="P:DNA integration"/>
    <property type="evidence" value="ECO:0007669"/>
    <property type="project" value="InterPro"/>
</dbReference>
<dbReference type="InterPro" id="IPR043502">
    <property type="entry name" value="DNA/RNA_pol_sf"/>
</dbReference>
<dbReference type="PANTHER" id="PTHR11439">
    <property type="entry name" value="GAG-POL-RELATED RETROTRANSPOSON"/>
    <property type="match status" value="1"/>
</dbReference>
<dbReference type="InterPro" id="IPR001584">
    <property type="entry name" value="Integrase_cat-core"/>
</dbReference>
<keyword evidence="1" id="KW-0378">Hydrolase</keyword>
<sequence>MTPEMVQDMHRNAQAVSILLGHLEGEEYRRVEGLKDAKLIWDTIKMSHEGDSKSRRQRIEVVEGQLSHFAMRRDESLKSLFDRLMTLVNKIRALGSKEWKDDNKVTRLLMRAYQVKDKNLAKIIKDRDDYEDMKPHHLYAKLQQHEAEDEAADQQIREVKALAARKSNNHNCQKDDKDKPSSSCKHKKVVEESSSDEESSSEDEEKNVAMFIKSFRKMVKGGDKYYRKGKKRPCYKCGKSGHFIAECPNKGQEGNEFKKEYKKDKYKRGEKNKGYYKKSKRGHAHIGEAWNSEEESSSSEDEKVASIAIQKLSSSPRLFTNLSDGEDDYTPTCLMSKGAKVNSKTALSIEHDEPSFKDKMIKEFGERAYDIIIKLMEKLEKRKMTLIDQEDLLILEKERNLELQETLTKENDKVEVLTRELSLVKAAMEEKDVELVKVKSSMDELKDAKNVLQQNISSLEVRYKELEVQFDTLWNTTSTSSSVTIDFSASTSDDCKKCYNHDMNACDTNLEKVGILEEKIRQFELTKKKGKLPKNDEPRKKHPKLEPTKKKGIGYNYHTVNPHVMNNNMGWKAPKFLKSMTLFDVLEVVHSSSTQPKETKKQELTSEAKTVTPISRSYLCDYMVVWEHGEMVVKYVGAYKKKQLMKRSVYSSGGSSWVLDSGCTNHMTGERDMFTSLQVTNKSQEIVFGDSGKGEVIGVGNIPISHDQSLSNVLLVDSLSYNLLSVSQLCEKGFNCLFMDEGVQILRREDSSIAFTGRLKGKLYLVDFTTTRVTPETCLVAKSDKGWLWHRRLAHVGMRNLAKLQKDEHILGLTNVSFKKDKVCSACQAGKQVGVPHPAKNIITTSRPLELLHMDLFGPVAYISIGGNKYGLVIVDDYSRFTWVFFLSDKGETQEVLKKFMTRAQNEYEVKIKKVRSDNGKEFKNTGVEEYLDEEGIKHEFLVPYTPQQNGVVERKNRTLIEAARTMLDEYKTPDNFWAETKKTSYELLTGNKPKVHYFRVFGCKCFILNKKTKSSKFAPKVDEGFLLGYASNAHGYRVFNKNSGLVEIAVDVTFDETNGLQGYLDENVAENEEPPCAAIKKLAIGEVKPQEKKDEQVDQARVVMPNVLPCLEQGGAARPSEEFPQVGDQTLMSKDSVPPRDAPQEQDQDSSENSPIAQQEEHGGQEQENEDQAQVHKDDGQIQRQQLVPHPRVHQTVQRDHPVDNILGSIRRGVTTRSRLASFCEFYSFVSSLEPFRVEQALEDPDWVMAMQEELNNFTRNEVWSLVERPNQNVIGTKWVFRNKQDEHGVVTRNKARLVAQGFTQVEGLDFGETYAPVARLESIRILIAFATHHNFKLYQMDVKSAFLNGPIQELVFVEQPPGFEDPKKPNHVYKLHKALYGLKQAPKAWESRFYTLHSTNKAFCDEFSRIMTKRFEMSMMGELKFFLGLQIKQLKEGTFLCQTKYTQDILKKFGMENARPINTPMASKGHLDLYDESKKGKNVDQKLYRSMIGSLLYLCASRPDIMLSVCMCARFQADPKECHLVAVKRILRYLVHTPNLGLWYPKGSTFDLLGYSDSDHAGCKVDRKSTSGTCQFLGRSLVSWSSKKQTSVALSTAEVEYVAAGACCAQLLWMRQTLRDFGCEFSKIPLLCDNESAVKLANNPVQHARTKHIDIRHHFLRDHEAKEDIALHHVSSENQQADIFTKPLDELRFCDLRSELNILDSRNVARVSSTGLGLSCLSWPALFLTPFGLLPFSRRLSSRAPPVRPRTPLLRPPPPLASSLCSLAVGSRRPFLWPSLAVGSRRRRPGTSPAPLASPLLARFACPRFSCAPVAAGIRRRRQRVRRRRRSRGWWQGVKAAAAGLQDPAGAKLVPASCPALGLLRPSRSLLLQPAVGWLGASSTRASALSHPCYSLDLSFRFKLLHQSKPFSEAMGPKRLKFVEGSDSDDSSDKDESFQASPCHNFSGLNLAKG</sequence>
<dbReference type="InterPro" id="IPR001878">
    <property type="entry name" value="Znf_CCHC"/>
</dbReference>
<evidence type="ECO:0008006" key="9">
    <source>
        <dbReference type="Google" id="ProtNLM"/>
    </source>
</evidence>
<dbReference type="PROSITE" id="PS50158">
    <property type="entry name" value="ZF_CCHC"/>
    <property type="match status" value="1"/>
</dbReference>
<dbReference type="InterPro" id="IPR025724">
    <property type="entry name" value="GAG-pre-integrase_dom"/>
</dbReference>
<dbReference type="InterPro" id="IPR013103">
    <property type="entry name" value="RVT_2"/>
</dbReference>
<evidence type="ECO:0000256" key="4">
    <source>
        <dbReference type="SAM" id="MobiDB-lite"/>
    </source>
</evidence>
<accession>A0AAQ3SFR6</accession>
<dbReference type="Proteomes" id="UP001341281">
    <property type="component" value="Chromosome 02"/>
</dbReference>
<keyword evidence="3" id="KW-0175">Coiled coil</keyword>
<organism evidence="7 8">
    <name type="scientific">Paspalum notatum var. saurae</name>
    <dbReference type="NCBI Taxonomy" id="547442"/>
    <lineage>
        <taxon>Eukaryota</taxon>
        <taxon>Viridiplantae</taxon>
        <taxon>Streptophyta</taxon>
        <taxon>Embryophyta</taxon>
        <taxon>Tracheophyta</taxon>
        <taxon>Spermatophyta</taxon>
        <taxon>Magnoliopsida</taxon>
        <taxon>Liliopsida</taxon>
        <taxon>Poales</taxon>
        <taxon>Poaceae</taxon>
        <taxon>PACMAD clade</taxon>
        <taxon>Panicoideae</taxon>
        <taxon>Andropogonodae</taxon>
        <taxon>Paspaleae</taxon>
        <taxon>Paspalinae</taxon>
        <taxon>Paspalum</taxon>
    </lineage>
</organism>
<feature type="coiled-coil region" evidence="3">
    <location>
        <begin position="400"/>
        <end position="469"/>
    </location>
</feature>
<dbReference type="InterPro" id="IPR036397">
    <property type="entry name" value="RNaseH_sf"/>
</dbReference>
<feature type="domain" description="Integrase catalytic" evidence="6">
    <location>
        <begin position="844"/>
        <end position="997"/>
    </location>
</feature>
<feature type="domain" description="CCHC-type" evidence="5">
    <location>
        <begin position="234"/>
        <end position="249"/>
    </location>
</feature>
<proteinExistence type="predicted"/>
<dbReference type="Pfam" id="PF00098">
    <property type="entry name" value="zf-CCHC"/>
    <property type="match status" value="1"/>
</dbReference>
<evidence type="ECO:0000259" key="6">
    <source>
        <dbReference type="PROSITE" id="PS50994"/>
    </source>
</evidence>
<dbReference type="PROSITE" id="PS50994">
    <property type="entry name" value="INTEGRASE"/>
    <property type="match status" value="1"/>
</dbReference>
<dbReference type="SMART" id="SM00343">
    <property type="entry name" value="ZnF_C2HC"/>
    <property type="match status" value="1"/>
</dbReference>
<dbReference type="Pfam" id="PF22936">
    <property type="entry name" value="Pol_BBD"/>
    <property type="match status" value="1"/>
</dbReference>
<evidence type="ECO:0000313" key="7">
    <source>
        <dbReference type="EMBL" id="WVZ55193.1"/>
    </source>
</evidence>
<evidence type="ECO:0000256" key="1">
    <source>
        <dbReference type="ARBA" id="ARBA00022750"/>
    </source>
</evidence>
<reference evidence="7 8" key="1">
    <citation type="submission" date="2024-02" db="EMBL/GenBank/DDBJ databases">
        <title>High-quality chromosome-scale genome assembly of Pensacola bahiagrass (Paspalum notatum Flugge var. saurae).</title>
        <authorList>
            <person name="Vega J.M."/>
            <person name="Podio M."/>
            <person name="Orjuela J."/>
            <person name="Siena L.A."/>
            <person name="Pessino S.C."/>
            <person name="Combes M.C."/>
            <person name="Mariac C."/>
            <person name="Albertini E."/>
            <person name="Pupilli F."/>
            <person name="Ortiz J.P.A."/>
            <person name="Leblanc O."/>
        </authorList>
    </citation>
    <scope>NUCLEOTIDE SEQUENCE [LARGE SCALE GENOMIC DNA]</scope>
    <source>
        <strain evidence="7">R1</strain>
        <tissue evidence="7">Leaf</tissue>
    </source>
</reference>
<evidence type="ECO:0000256" key="2">
    <source>
        <dbReference type="PROSITE-ProRule" id="PRU00047"/>
    </source>
</evidence>
<feature type="region of interest" description="Disordered" evidence="4">
    <location>
        <begin position="527"/>
        <end position="552"/>
    </location>
</feature>
<dbReference type="InterPro" id="IPR057670">
    <property type="entry name" value="SH3_retrovirus"/>
</dbReference>
<keyword evidence="1" id="KW-0645">Protease</keyword>
<dbReference type="CDD" id="cd09272">
    <property type="entry name" value="RNase_HI_RT_Ty1"/>
    <property type="match status" value="1"/>
</dbReference>
<dbReference type="Gene3D" id="4.10.60.10">
    <property type="entry name" value="Zinc finger, CCHC-type"/>
    <property type="match status" value="1"/>
</dbReference>
<feature type="compositionally biased region" description="Polar residues" evidence="4">
    <location>
        <begin position="1940"/>
        <end position="1950"/>
    </location>
</feature>
<dbReference type="Pfam" id="PF07727">
    <property type="entry name" value="RVT_2"/>
    <property type="match status" value="2"/>
</dbReference>
<dbReference type="Gene3D" id="3.30.420.10">
    <property type="entry name" value="Ribonuclease H-like superfamily/Ribonuclease H"/>
    <property type="match status" value="1"/>
</dbReference>
<protein>
    <recommendedName>
        <fullName evidence="9">Gag-pol polyprotein</fullName>
    </recommendedName>
</protein>
<keyword evidence="8" id="KW-1185">Reference proteome</keyword>
<feature type="region of interest" description="Disordered" evidence="4">
    <location>
        <begin position="164"/>
        <end position="205"/>
    </location>
</feature>
<dbReference type="SUPFAM" id="SSF53098">
    <property type="entry name" value="Ribonuclease H-like"/>
    <property type="match status" value="1"/>
</dbReference>
<dbReference type="EMBL" id="CP144746">
    <property type="protein sequence ID" value="WVZ55193.1"/>
    <property type="molecule type" value="Genomic_DNA"/>
</dbReference>
<dbReference type="SUPFAM" id="SSF56672">
    <property type="entry name" value="DNA/RNA polymerases"/>
    <property type="match status" value="1"/>
</dbReference>
<keyword evidence="1" id="KW-0064">Aspartyl protease</keyword>